<evidence type="ECO:0000256" key="2">
    <source>
        <dbReference type="ARBA" id="ARBA00004922"/>
    </source>
</evidence>
<evidence type="ECO:0000313" key="13">
    <source>
        <dbReference type="EMBL" id="CAE7609255.1"/>
    </source>
</evidence>
<comment type="pathway">
    <text evidence="2">Protein modification; protein glycosylation.</text>
</comment>
<keyword evidence="7 12" id="KW-0256">Endoplasmic reticulum</keyword>
<evidence type="ECO:0000256" key="12">
    <source>
        <dbReference type="RuleBase" id="RU363075"/>
    </source>
</evidence>
<organism evidence="13 14">
    <name type="scientific">Symbiodinium necroappetens</name>
    <dbReference type="NCBI Taxonomy" id="1628268"/>
    <lineage>
        <taxon>Eukaryota</taxon>
        <taxon>Sar</taxon>
        <taxon>Alveolata</taxon>
        <taxon>Dinophyceae</taxon>
        <taxon>Suessiales</taxon>
        <taxon>Symbiodiniaceae</taxon>
        <taxon>Symbiodinium</taxon>
    </lineage>
</organism>
<dbReference type="GO" id="GO:0006487">
    <property type="term" value="P:protein N-linked glycosylation"/>
    <property type="evidence" value="ECO:0007669"/>
    <property type="project" value="TreeGrafter"/>
</dbReference>
<dbReference type="PANTHER" id="PTHR22760">
    <property type="entry name" value="GLYCOSYLTRANSFERASE"/>
    <property type="match status" value="1"/>
</dbReference>
<comment type="function">
    <text evidence="10">Mannosyltransferase that operates in the biosynthetic pathway of dolichol-linked oligosaccharides, the glycan precursors employed in protein asparagine (N)-glycosylation. The assembly of dolichol-linked oligosaccharides begins on the cytosolic side of the endoplasmic reticulum membrane and finishes in its lumen. The sequential addition of sugars to dolichol pyrophosphate produces dolichol-linked oligosaccharides containing fourteen sugars, including two GlcNAcs, nine mannoses and three glucoses. Once assembled, the oligosaccharide is transferred from the lipid to nascent proteins by oligosaccharyltransferases. In the lumen of the endoplasmic reticulum, adds the eighth mannose residue in an alpha-1,6 linkage onto Man(7)GlcNAc(2)-PP-dolichol to produce Man(8)GlcNAc(2)-PP-dolichol.</text>
</comment>
<comment type="catalytic activity">
    <reaction evidence="11">
        <text>an alpha-D-Man-(1-&gt;2)-alpha-D-Man-(1-&gt;2)-alpha-D-Man-(1-&gt;3)-[alpha-D-Man-(1-&gt;2)-alpha-D-Man-(1-&gt;3)-alpha-D-Man-(1-&gt;6)]-beta-D-Man-(1-&gt;4)-beta-D-GlcNAc-(1-&gt;4)-alpha-D-GlcNAc-diphospho-di-trans,poly-cis-dolichol + a di-trans,poly-cis-dolichyl beta-D-mannosyl phosphate = an alpha-D-Man-(1-&gt;2)-alpha-D-Man-(1-&gt;2)-alpha-D-Man-(1-&gt;3)-[alpha-D-Man-(1-&gt;2)-alpha-D-Man-(1-&gt;3)-[alpha-D-Man-(1-&gt;6)]-alpha-D-Man-(1-&gt;6)]-beta-D-Man-(1-&gt;4)-beta-D-GlcNAc-(1-&gt;4)-alpha-D-GlcNAc-diphospho-di-trans,poly-cis-dolichol + a di-trans,poly-cis-dolichyl phosphate + H(+)</text>
        <dbReference type="Rhea" id="RHEA:29535"/>
        <dbReference type="Rhea" id="RHEA-COMP:19498"/>
        <dbReference type="Rhea" id="RHEA-COMP:19501"/>
        <dbReference type="Rhea" id="RHEA-COMP:19518"/>
        <dbReference type="Rhea" id="RHEA-COMP:19519"/>
        <dbReference type="ChEBI" id="CHEBI:15378"/>
        <dbReference type="ChEBI" id="CHEBI:57683"/>
        <dbReference type="ChEBI" id="CHEBI:58211"/>
        <dbReference type="ChEBI" id="CHEBI:132517"/>
        <dbReference type="ChEBI" id="CHEBI:132519"/>
        <dbReference type="EC" id="2.4.1.260"/>
    </reaction>
    <physiologicalReaction direction="left-to-right" evidence="11">
        <dbReference type="Rhea" id="RHEA:29536"/>
    </physiologicalReaction>
</comment>
<evidence type="ECO:0000256" key="6">
    <source>
        <dbReference type="ARBA" id="ARBA00022692"/>
    </source>
</evidence>
<evidence type="ECO:0000256" key="3">
    <source>
        <dbReference type="ARBA" id="ARBA00007063"/>
    </source>
</evidence>
<feature type="transmembrane region" description="Helical" evidence="12">
    <location>
        <begin position="176"/>
        <end position="199"/>
    </location>
</feature>
<feature type="transmembrane region" description="Helical" evidence="12">
    <location>
        <begin position="206"/>
        <end position="227"/>
    </location>
</feature>
<dbReference type="InterPro" id="IPR005599">
    <property type="entry name" value="GPI_mannosylTrfase"/>
</dbReference>
<evidence type="ECO:0000256" key="1">
    <source>
        <dbReference type="ARBA" id="ARBA00004477"/>
    </source>
</evidence>
<name>A0A812V666_9DINO</name>
<keyword evidence="9 12" id="KW-0472">Membrane</keyword>
<feature type="transmembrane region" description="Helical" evidence="12">
    <location>
        <begin position="313"/>
        <end position="330"/>
    </location>
</feature>
<evidence type="ECO:0000256" key="9">
    <source>
        <dbReference type="ARBA" id="ARBA00023136"/>
    </source>
</evidence>
<keyword evidence="14" id="KW-1185">Reference proteome</keyword>
<dbReference type="Pfam" id="PF03901">
    <property type="entry name" value="Glyco_transf_22"/>
    <property type="match status" value="1"/>
</dbReference>
<reference evidence="13" key="1">
    <citation type="submission" date="2021-02" db="EMBL/GenBank/DDBJ databases">
        <authorList>
            <person name="Dougan E. K."/>
            <person name="Rhodes N."/>
            <person name="Thang M."/>
            <person name="Chan C."/>
        </authorList>
    </citation>
    <scope>NUCLEOTIDE SEQUENCE</scope>
</reference>
<dbReference type="GO" id="GO:0005789">
    <property type="term" value="C:endoplasmic reticulum membrane"/>
    <property type="evidence" value="ECO:0007669"/>
    <property type="project" value="UniProtKB-SubCell"/>
</dbReference>
<evidence type="ECO:0000256" key="4">
    <source>
        <dbReference type="ARBA" id="ARBA00022676"/>
    </source>
</evidence>
<evidence type="ECO:0000313" key="14">
    <source>
        <dbReference type="Proteomes" id="UP000601435"/>
    </source>
</evidence>
<dbReference type="PANTHER" id="PTHR22760:SF1">
    <property type="entry name" value="DOL-P-MAN:MAN(7)GLCNAC(2)-PP-DOL ALPHA-1,6-MANNOSYLTRANSFERASE"/>
    <property type="match status" value="1"/>
</dbReference>
<protein>
    <recommendedName>
        <fullName evidence="12">Mannosyltransferase</fullName>
        <ecNumber evidence="12">2.4.1.-</ecNumber>
    </recommendedName>
</protein>
<comment type="subcellular location">
    <subcellularLocation>
        <location evidence="1 12">Endoplasmic reticulum membrane</location>
        <topology evidence="1 12">Multi-pass membrane protein</topology>
    </subcellularLocation>
</comment>
<feature type="transmembrane region" description="Helical" evidence="12">
    <location>
        <begin position="69"/>
        <end position="86"/>
    </location>
</feature>
<keyword evidence="5" id="KW-0808">Transferase</keyword>
<feature type="transmembrane region" description="Helical" evidence="12">
    <location>
        <begin position="292"/>
        <end position="307"/>
    </location>
</feature>
<feature type="transmembrane region" description="Helical" evidence="12">
    <location>
        <begin position="12"/>
        <end position="31"/>
    </location>
</feature>
<dbReference type="UniPathway" id="UPA00378"/>
<dbReference type="AlphaFoldDB" id="A0A812V666"/>
<keyword evidence="6 12" id="KW-0812">Transmembrane</keyword>
<feature type="transmembrane region" description="Helical" evidence="12">
    <location>
        <begin position="98"/>
        <end position="114"/>
    </location>
</feature>
<sequence>MGPRMGWPWQELIWDGLLLAVVTIHLFLTPFTKVEESFNLQACHDALLHGTNLREWDHLQFPGAVPRTFLGSIVVSALVFPVRLLLGIPSSSSSLLRLVRFMLGFLSVAAFARLRRAVALEFGLQASRALAVITFIQFHLPFYMSRTLPNVFALQLATLAHAHLVAGSGYRCLVLLGLAAAVFRCDLLVLIAPVGLLLLWQRRVDFFKAAAATALAALLGAVASVSVDSVLWQRWLWPEFEVLWFNTAENKSSDWGTLPPLWYFYSALPKALLGAAPLLLLAVIVEPRARQLVLVPLTFVALYSFLPHKELRFIFPALPLLNAVAATAVARALRWKGLWRSLAVLGLIGLALSTLLVTATMTVASFLNYPGGVALTGLQVMECNSSQPLAIHIGNLAAISGVSRFLQDRQDWQYSKEENLAPQALATKGFDRLLSEFPEVPGYECIAVVEGFQRMRLQAKWPPVGALVAPQVYVLSKSEAGRTIACSDEMHPKWSASLRPDFQFLHSWSPSCP</sequence>
<keyword evidence="4 12" id="KW-0328">Glycosyltransferase</keyword>
<accession>A0A812V666</accession>
<evidence type="ECO:0000256" key="10">
    <source>
        <dbReference type="ARBA" id="ARBA00044721"/>
    </source>
</evidence>
<evidence type="ECO:0000256" key="7">
    <source>
        <dbReference type="ARBA" id="ARBA00022824"/>
    </source>
</evidence>
<evidence type="ECO:0000256" key="5">
    <source>
        <dbReference type="ARBA" id="ARBA00022679"/>
    </source>
</evidence>
<evidence type="ECO:0000256" key="8">
    <source>
        <dbReference type="ARBA" id="ARBA00022989"/>
    </source>
</evidence>
<comment type="similarity">
    <text evidence="3 12">Belongs to the glycosyltransferase 22 family.</text>
</comment>
<comment type="caution">
    <text evidence="13">The sequence shown here is derived from an EMBL/GenBank/DDBJ whole genome shotgun (WGS) entry which is preliminary data.</text>
</comment>
<feature type="transmembrane region" description="Helical" evidence="12">
    <location>
        <begin position="262"/>
        <end position="285"/>
    </location>
</feature>
<dbReference type="EMBL" id="CAJNJA010028676">
    <property type="protein sequence ID" value="CAE7609255.1"/>
    <property type="molecule type" value="Genomic_DNA"/>
</dbReference>
<dbReference type="OrthoDB" id="435339at2759"/>
<evidence type="ECO:0000256" key="11">
    <source>
        <dbReference type="ARBA" id="ARBA00048899"/>
    </source>
</evidence>
<feature type="transmembrane region" description="Helical" evidence="12">
    <location>
        <begin position="342"/>
        <end position="369"/>
    </location>
</feature>
<gene>
    <name evidence="13" type="primary">ALG12</name>
    <name evidence="13" type="ORF">SNEC2469_LOCUS17352</name>
</gene>
<dbReference type="GO" id="GO:0052917">
    <property type="term" value="F:dol-P-Man:Man(7)GlcNAc(2)-PP-Dol alpha-1,6-mannosyltransferase activity"/>
    <property type="evidence" value="ECO:0007669"/>
    <property type="project" value="UniProtKB-EC"/>
</dbReference>
<proteinExistence type="inferred from homology"/>
<dbReference type="EC" id="2.4.1.-" evidence="12"/>
<dbReference type="Proteomes" id="UP000601435">
    <property type="component" value="Unassembled WGS sequence"/>
</dbReference>
<keyword evidence="8 12" id="KW-1133">Transmembrane helix</keyword>